<dbReference type="RefSeq" id="WP_032125528.1">
    <property type="nucleotide sequence ID" value="NZ_LN879502.1"/>
</dbReference>
<organism evidence="2 3">
    <name type="scientific">Candidatus Protochlamydia naegleriophila</name>
    <dbReference type="NCBI Taxonomy" id="389348"/>
    <lineage>
        <taxon>Bacteria</taxon>
        <taxon>Pseudomonadati</taxon>
        <taxon>Chlamydiota</taxon>
        <taxon>Chlamydiia</taxon>
        <taxon>Parachlamydiales</taxon>
        <taxon>Parachlamydiaceae</taxon>
        <taxon>Candidatus Protochlamydia</taxon>
    </lineage>
</organism>
<feature type="compositionally biased region" description="Basic and acidic residues" evidence="1">
    <location>
        <begin position="47"/>
        <end position="65"/>
    </location>
</feature>
<protein>
    <submittedName>
        <fullName evidence="2">Uncharacterized protein</fullName>
    </submittedName>
</protein>
<proteinExistence type="predicted"/>
<keyword evidence="3" id="KW-1185">Reference proteome</keyword>
<dbReference type="PATRIC" id="fig|389348.3.peg.1203"/>
<dbReference type="EMBL" id="LN879502">
    <property type="protein sequence ID" value="CUI16708.1"/>
    <property type="molecule type" value="Genomic_DNA"/>
</dbReference>
<dbReference type="AlphaFoldDB" id="A0A0U5JD42"/>
<reference evidence="3" key="1">
    <citation type="submission" date="2015-09" db="EMBL/GenBank/DDBJ databases">
        <authorList>
            <person name="Bertelli C."/>
        </authorList>
    </citation>
    <scope>NUCLEOTIDE SEQUENCE [LARGE SCALE GENOMIC DNA]</scope>
    <source>
        <strain evidence="3">KNic</strain>
    </source>
</reference>
<gene>
    <name evidence="2" type="ORF">PNK_1091</name>
</gene>
<evidence type="ECO:0000256" key="1">
    <source>
        <dbReference type="SAM" id="MobiDB-lite"/>
    </source>
</evidence>
<name>A0A0U5JD42_9BACT</name>
<dbReference type="InParanoid" id="A0A0U5JD42"/>
<dbReference type="KEGG" id="pnl:PNK_1091"/>
<accession>A0A0U5JD42</accession>
<evidence type="ECO:0000313" key="2">
    <source>
        <dbReference type="EMBL" id="CUI16708.1"/>
    </source>
</evidence>
<dbReference type="Proteomes" id="UP000069902">
    <property type="component" value="Chromosome cPNK"/>
</dbReference>
<evidence type="ECO:0000313" key="3">
    <source>
        <dbReference type="Proteomes" id="UP000069902"/>
    </source>
</evidence>
<feature type="region of interest" description="Disordered" evidence="1">
    <location>
        <begin position="44"/>
        <end position="73"/>
    </location>
</feature>
<sequence>MDPLSNQIPYSQYDIEVFAYQIPHKHIIHQQVEVQPLPNPLQMMSTEEAKQAELNKKKAKEQKEKEKKKKQGK</sequence>